<evidence type="ECO:0000313" key="2">
    <source>
        <dbReference type="EMBL" id="KAF0412058.1"/>
    </source>
</evidence>
<dbReference type="InterPro" id="IPR011009">
    <property type="entry name" value="Kinase-like_dom_sf"/>
</dbReference>
<dbReference type="Gene3D" id="1.10.510.10">
    <property type="entry name" value="Transferase(Phosphotransferase) domain 1"/>
    <property type="match status" value="1"/>
</dbReference>
<dbReference type="InterPro" id="IPR001245">
    <property type="entry name" value="Ser-Thr/Tyr_kinase_cat_dom"/>
</dbReference>
<dbReference type="GO" id="GO:0004674">
    <property type="term" value="F:protein serine/threonine kinase activity"/>
    <property type="evidence" value="ECO:0007669"/>
    <property type="project" value="UniProtKB-KW"/>
</dbReference>
<gene>
    <name evidence="2" type="ORF">F8M41_008007</name>
</gene>
<sequence length="553" mass="65032">MVTILCKECHQDIDKTKSWCTSCNARHFVADFPNWTSESAEMDKFIQETQKLAERYETVLEWIDYTKFTKLEPIEFSKNYKAYWEEGHILGWDLESNKWKRHGGHWVKLITNYCEKYITSSFLKSEHEFSKTNPLKRLVYGITRDPKTKDYAIVEKLTDQCPKCPREWMSIRWCSGCYADHFKAEFPNWTSGNEDIDKFILETQTTAEFPEQALEWIPETHLTEFEMIGRGGFGSIFKAYWEKGHIQKWCFSANEWKRSEPLWVALKSVDKDDENNEHKAFLEEAKNLHECLKINLYSLDFYGITKHPTTQKYLIVMRYAEEGDLRKYLRNNFKNFDWKNRIDKLWGLATDIRSMHEKGLVHRDLHPGNVLFGEGRRSFVSDLGLACQEGYNPKDDLKGVLPYVAPEIISRGSPYTKATDIYSFAFIMWECAYCIPPFCNKSFDTKLVVSICKGKRPKVTEEIPQCYSELMQQCWNSDPNKRPTAQELVKIFEKWLEIISGDNHSDEDIKIKNQFDKAELIRPKNPRLFTLNPGAIFSSSPIPKIKYWSFNKK</sequence>
<dbReference type="OrthoDB" id="5979581at2759"/>
<dbReference type="Proteomes" id="UP000439903">
    <property type="component" value="Unassembled WGS sequence"/>
</dbReference>
<accession>A0A8H3X479</accession>
<feature type="domain" description="Protein kinase" evidence="1">
    <location>
        <begin position="222"/>
        <end position="496"/>
    </location>
</feature>
<dbReference type="GO" id="GO:0005524">
    <property type="term" value="F:ATP binding"/>
    <property type="evidence" value="ECO:0007669"/>
    <property type="project" value="InterPro"/>
</dbReference>
<keyword evidence="2" id="KW-0723">Serine/threonine-protein kinase</keyword>
<comment type="caution">
    <text evidence="2">The sequence shown here is derived from an EMBL/GenBank/DDBJ whole genome shotgun (WGS) entry which is preliminary data.</text>
</comment>
<dbReference type="InterPro" id="IPR051681">
    <property type="entry name" value="Ser/Thr_Kinases-Pseudokinases"/>
</dbReference>
<dbReference type="SMART" id="SM00220">
    <property type="entry name" value="S_TKc"/>
    <property type="match status" value="1"/>
</dbReference>
<keyword evidence="3" id="KW-1185">Reference proteome</keyword>
<evidence type="ECO:0000313" key="3">
    <source>
        <dbReference type="Proteomes" id="UP000439903"/>
    </source>
</evidence>
<organism evidence="2 3">
    <name type="scientific">Gigaspora margarita</name>
    <dbReference type="NCBI Taxonomy" id="4874"/>
    <lineage>
        <taxon>Eukaryota</taxon>
        <taxon>Fungi</taxon>
        <taxon>Fungi incertae sedis</taxon>
        <taxon>Mucoromycota</taxon>
        <taxon>Glomeromycotina</taxon>
        <taxon>Glomeromycetes</taxon>
        <taxon>Diversisporales</taxon>
        <taxon>Gigasporaceae</taxon>
        <taxon>Gigaspora</taxon>
    </lineage>
</organism>
<dbReference type="SUPFAM" id="SSF56112">
    <property type="entry name" value="Protein kinase-like (PK-like)"/>
    <property type="match status" value="1"/>
</dbReference>
<name>A0A8H3X479_GIGMA</name>
<proteinExistence type="predicted"/>
<dbReference type="PROSITE" id="PS50011">
    <property type="entry name" value="PROTEIN_KINASE_DOM"/>
    <property type="match status" value="1"/>
</dbReference>
<keyword evidence="2" id="KW-0418">Kinase</keyword>
<dbReference type="InterPro" id="IPR000719">
    <property type="entry name" value="Prot_kinase_dom"/>
</dbReference>
<evidence type="ECO:0000259" key="1">
    <source>
        <dbReference type="PROSITE" id="PS50011"/>
    </source>
</evidence>
<dbReference type="EMBL" id="WTPW01001825">
    <property type="protein sequence ID" value="KAF0412058.1"/>
    <property type="molecule type" value="Genomic_DNA"/>
</dbReference>
<dbReference type="PANTHER" id="PTHR44329">
    <property type="entry name" value="SERINE/THREONINE-PROTEIN KINASE TNNI3K-RELATED"/>
    <property type="match status" value="1"/>
</dbReference>
<dbReference type="AlphaFoldDB" id="A0A8H3X479"/>
<protein>
    <submittedName>
        <fullName evidence="2">Serine/threonine protein kinase</fullName>
    </submittedName>
</protein>
<reference evidence="2 3" key="1">
    <citation type="journal article" date="2019" name="Environ. Microbiol.">
        <title>At the nexus of three kingdoms: the genome of the mycorrhizal fungus Gigaspora margarita provides insights into plant, endobacterial and fungal interactions.</title>
        <authorList>
            <person name="Venice F."/>
            <person name="Ghignone S."/>
            <person name="Salvioli di Fossalunga A."/>
            <person name="Amselem J."/>
            <person name="Novero M."/>
            <person name="Xianan X."/>
            <person name="Sedzielewska Toro K."/>
            <person name="Morin E."/>
            <person name="Lipzen A."/>
            <person name="Grigoriev I.V."/>
            <person name="Henrissat B."/>
            <person name="Martin F.M."/>
            <person name="Bonfante P."/>
        </authorList>
    </citation>
    <scope>NUCLEOTIDE SEQUENCE [LARGE SCALE GENOMIC DNA]</scope>
    <source>
        <strain evidence="2 3">BEG34</strain>
    </source>
</reference>
<keyword evidence="2" id="KW-0808">Transferase</keyword>
<dbReference type="PRINTS" id="PR00109">
    <property type="entry name" value="TYRKINASE"/>
</dbReference>
<dbReference type="Pfam" id="PF07714">
    <property type="entry name" value="PK_Tyr_Ser-Thr"/>
    <property type="match status" value="1"/>
</dbReference>